<feature type="region of interest" description="Disordered" evidence="1">
    <location>
        <begin position="164"/>
        <end position="188"/>
    </location>
</feature>
<dbReference type="AlphaFoldDB" id="A0AA88DEB9"/>
<reference evidence="2" key="1">
    <citation type="submission" date="2023-07" db="EMBL/GenBank/DDBJ databases">
        <title>draft genome sequence of fig (Ficus carica).</title>
        <authorList>
            <person name="Takahashi T."/>
            <person name="Nishimura K."/>
        </authorList>
    </citation>
    <scope>NUCLEOTIDE SEQUENCE</scope>
</reference>
<feature type="compositionally biased region" description="Acidic residues" evidence="1">
    <location>
        <begin position="164"/>
        <end position="185"/>
    </location>
</feature>
<name>A0AA88DEB9_FICCA</name>
<evidence type="ECO:0000313" key="2">
    <source>
        <dbReference type="EMBL" id="GMN54880.1"/>
    </source>
</evidence>
<organism evidence="2 3">
    <name type="scientific">Ficus carica</name>
    <name type="common">Common fig</name>
    <dbReference type="NCBI Taxonomy" id="3494"/>
    <lineage>
        <taxon>Eukaryota</taxon>
        <taxon>Viridiplantae</taxon>
        <taxon>Streptophyta</taxon>
        <taxon>Embryophyta</taxon>
        <taxon>Tracheophyta</taxon>
        <taxon>Spermatophyta</taxon>
        <taxon>Magnoliopsida</taxon>
        <taxon>eudicotyledons</taxon>
        <taxon>Gunneridae</taxon>
        <taxon>Pentapetalae</taxon>
        <taxon>rosids</taxon>
        <taxon>fabids</taxon>
        <taxon>Rosales</taxon>
        <taxon>Moraceae</taxon>
        <taxon>Ficeae</taxon>
        <taxon>Ficus</taxon>
    </lineage>
</organism>
<sequence>MAVAFEGFSIREYTAKMRSVDVAKCWPFPEEMMKIRRRREKEGQQGGDAAAAEEEEEEALLPPMSVVKFKWWSHELRRLRSESTSEDDKSEPEMVCPVCRVFAASTVNAVNAHIDDCLVADQAAKADRRIVMRSKAAKAKSKPPKKRSITEIFAVAPQIDAIEDASEASEREEEEDDEDEDEDGEAENHDKLLVDNFKVLSVSSRCSGPTIKKSKTVIKSKKRKKEKKEMVMMDEDKSLRVLHKMRENNTKLRKKKKKVKKKKAVDGSIATKIIEGVVVVVVVLFFPPPPPVLQLFCTDWGRKGLL</sequence>
<feature type="region of interest" description="Disordered" evidence="1">
    <location>
        <begin position="37"/>
        <end position="57"/>
    </location>
</feature>
<evidence type="ECO:0000256" key="1">
    <source>
        <dbReference type="SAM" id="MobiDB-lite"/>
    </source>
</evidence>
<dbReference type="PANTHER" id="PTHR36892">
    <property type="entry name" value="OS01G0201800 PROTEIN"/>
    <property type="match status" value="1"/>
</dbReference>
<gene>
    <name evidence="2" type="ORF">TIFTF001_024000</name>
</gene>
<accession>A0AA88DEB9</accession>
<protein>
    <recommendedName>
        <fullName evidence="4">UBZ4-type domain-containing protein</fullName>
    </recommendedName>
</protein>
<proteinExistence type="predicted"/>
<evidence type="ECO:0008006" key="4">
    <source>
        <dbReference type="Google" id="ProtNLM"/>
    </source>
</evidence>
<dbReference type="PANTHER" id="PTHR36892:SF1">
    <property type="entry name" value="OS05G0518200 PROTEIN"/>
    <property type="match status" value="1"/>
</dbReference>
<comment type="caution">
    <text evidence="2">The sequence shown here is derived from an EMBL/GenBank/DDBJ whole genome shotgun (WGS) entry which is preliminary data.</text>
</comment>
<dbReference type="Proteomes" id="UP001187192">
    <property type="component" value="Unassembled WGS sequence"/>
</dbReference>
<evidence type="ECO:0000313" key="3">
    <source>
        <dbReference type="Proteomes" id="UP001187192"/>
    </source>
</evidence>
<keyword evidence="3" id="KW-1185">Reference proteome</keyword>
<dbReference type="EMBL" id="BTGU01000054">
    <property type="protein sequence ID" value="GMN54880.1"/>
    <property type="molecule type" value="Genomic_DNA"/>
</dbReference>